<comment type="caution">
    <text evidence="7">The sequence shown here is derived from an EMBL/GenBank/DDBJ whole genome shotgun (WGS) entry which is preliminary data.</text>
</comment>
<dbReference type="InterPro" id="IPR026992">
    <property type="entry name" value="DIOX_N"/>
</dbReference>
<evidence type="ECO:0000313" key="8">
    <source>
        <dbReference type="Proteomes" id="UP000811246"/>
    </source>
</evidence>
<feature type="domain" description="Fe2OG dioxygenase" evidence="6">
    <location>
        <begin position="221"/>
        <end position="313"/>
    </location>
</feature>
<proteinExistence type="inferred from homology"/>
<protein>
    <recommendedName>
        <fullName evidence="6">Fe2OG dioxygenase domain-containing protein</fullName>
    </recommendedName>
</protein>
<evidence type="ECO:0000256" key="1">
    <source>
        <dbReference type="ARBA" id="ARBA00001962"/>
    </source>
</evidence>
<dbReference type="InterPro" id="IPR044861">
    <property type="entry name" value="IPNS-like_FE2OG_OXY"/>
</dbReference>
<keyword evidence="3" id="KW-0479">Metal-binding</keyword>
<evidence type="ECO:0000313" key="7">
    <source>
        <dbReference type="EMBL" id="KAG6732622.1"/>
    </source>
</evidence>
<keyword evidence="5" id="KW-0408">Iron</keyword>
<evidence type="ECO:0000256" key="5">
    <source>
        <dbReference type="ARBA" id="ARBA00023004"/>
    </source>
</evidence>
<accession>A0A922KCW4</accession>
<dbReference type="FunFam" id="2.60.120.330:FF:000005">
    <property type="entry name" value="1-aminocyclopropane-1-carboxylate oxidase homolog 1"/>
    <property type="match status" value="1"/>
</dbReference>
<dbReference type="PROSITE" id="PS51471">
    <property type="entry name" value="FE2OG_OXY"/>
    <property type="match status" value="1"/>
</dbReference>
<comment type="cofactor">
    <cofactor evidence="1">
        <name>Fe cation</name>
        <dbReference type="ChEBI" id="CHEBI:24875"/>
    </cofactor>
</comment>
<keyword evidence="4" id="KW-0560">Oxidoreductase</keyword>
<evidence type="ECO:0000256" key="3">
    <source>
        <dbReference type="ARBA" id="ARBA00022723"/>
    </source>
</evidence>
<dbReference type="AlphaFoldDB" id="A0A922KCW4"/>
<dbReference type="GO" id="GO:0051213">
    <property type="term" value="F:dioxygenase activity"/>
    <property type="evidence" value="ECO:0007669"/>
    <property type="project" value="UniProtKB-ARBA"/>
</dbReference>
<dbReference type="GO" id="GO:0046872">
    <property type="term" value="F:metal ion binding"/>
    <property type="evidence" value="ECO:0007669"/>
    <property type="project" value="UniProtKB-KW"/>
</dbReference>
<dbReference type="Pfam" id="PF03171">
    <property type="entry name" value="2OG-FeII_Oxy"/>
    <property type="match status" value="1"/>
</dbReference>
<sequence length="524" mass="58342">MVVTGAGESLTGDSLNYDRQRELKAFDESKSGVKGLVDAGVAKIPRIFIRPPEELARENQNSGDLTNTQFVVPVIDLGDIIVRSADKVAGVRRAAEEVGFFQVVNHGIPKELLEQVLKAVRGFHELPREVKADYYTRELMRKVKFGSNFDLYESSFANWRDTLFCVMAPEPLDPQELPPVCRDITIEYSKQARQLGIILLELLSEALGLNPNHLIDLDCAKGTLILGHYYPACPEPELTMGTSKHSDPDFLTILLQDHIGGLQILHQDRWIDVPSVPGALVVNIGDLLQDRQQHCFSHSSSEKIMEITADGEVAGKTPLSNDRKKEIKDFDNTKAGVKGLVDAGISNTPKIFIRPADKLAEELSSHGGSVQLPVISLDGIQGDARRKEIIANEVKEASEKWGFFQVVNHGIPSSLLGNMIEGIRKFNDQDLELKKEFYSRDRTRNVVFNSNFDLRQSHTANWRDNLIITSRATHHFDPSELPAVCRSYQMTCLKALSIGCFPTALDLWHPFSAEVNGCMAQSKS</sequence>
<evidence type="ECO:0000256" key="4">
    <source>
        <dbReference type="ARBA" id="ARBA00023002"/>
    </source>
</evidence>
<evidence type="ECO:0000256" key="2">
    <source>
        <dbReference type="ARBA" id="ARBA00008056"/>
    </source>
</evidence>
<comment type="similarity">
    <text evidence="2">Belongs to the iron/ascorbate-dependent oxidoreductase family.</text>
</comment>
<evidence type="ECO:0000259" key="6">
    <source>
        <dbReference type="PROSITE" id="PS51471"/>
    </source>
</evidence>
<dbReference type="EMBL" id="CM031825">
    <property type="protein sequence ID" value="KAG6732622.1"/>
    <property type="molecule type" value="Genomic_DNA"/>
</dbReference>
<reference evidence="7" key="1">
    <citation type="submission" date="2021-01" db="EMBL/GenBank/DDBJ databases">
        <authorList>
            <person name="Lovell J.T."/>
            <person name="Bentley N."/>
            <person name="Bhattarai G."/>
            <person name="Jenkins J.W."/>
            <person name="Sreedasyam A."/>
            <person name="Alarcon Y."/>
            <person name="Bock C."/>
            <person name="Boston L."/>
            <person name="Carlson J."/>
            <person name="Cervantes K."/>
            <person name="Clermont K."/>
            <person name="Krom N."/>
            <person name="Kubenka K."/>
            <person name="Mamidi S."/>
            <person name="Mattison C."/>
            <person name="Monteros M."/>
            <person name="Pisani C."/>
            <person name="Plott C."/>
            <person name="Rajasekar S."/>
            <person name="Rhein H.S."/>
            <person name="Rohla C."/>
            <person name="Song M."/>
            <person name="Hilaire R.S."/>
            <person name="Shu S."/>
            <person name="Wells L."/>
            <person name="Wang X."/>
            <person name="Webber J."/>
            <person name="Heerema R.J."/>
            <person name="Klein P."/>
            <person name="Conner P."/>
            <person name="Grauke L."/>
            <person name="Grimwood J."/>
            <person name="Schmutz J."/>
            <person name="Randall J.J."/>
        </authorList>
    </citation>
    <scope>NUCLEOTIDE SEQUENCE</scope>
    <source>
        <tissue evidence="7">Leaf</tissue>
    </source>
</reference>
<dbReference type="PANTHER" id="PTHR10209">
    <property type="entry name" value="OXIDOREDUCTASE, 2OG-FE II OXYGENASE FAMILY PROTEIN"/>
    <property type="match status" value="1"/>
</dbReference>
<name>A0A922KCW4_CARIL</name>
<organism evidence="7 8">
    <name type="scientific">Carya illinoinensis</name>
    <name type="common">Pecan</name>
    <dbReference type="NCBI Taxonomy" id="32201"/>
    <lineage>
        <taxon>Eukaryota</taxon>
        <taxon>Viridiplantae</taxon>
        <taxon>Streptophyta</taxon>
        <taxon>Embryophyta</taxon>
        <taxon>Tracheophyta</taxon>
        <taxon>Spermatophyta</taxon>
        <taxon>Magnoliopsida</taxon>
        <taxon>eudicotyledons</taxon>
        <taxon>Gunneridae</taxon>
        <taxon>Pentapetalae</taxon>
        <taxon>rosids</taxon>
        <taxon>fabids</taxon>
        <taxon>Fagales</taxon>
        <taxon>Juglandaceae</taxon>
        <taxon>Carya</taxon>
    </lineage>
</organism>
<dbReference type="Pfam" id="PF14226">
    <property type="entry name" value="DIOX_N"/>
    <property type="match status" value="2"/>
</dbReference>
<dbReference type="Proteomes" id="UP000811246">
    <property type="component" value="Chromosome 1"/>
</dbReference>
<dbReference type="PANTHER" id="PTHR10209:SF776">
    <property type="entry name" value="2OG-FE(II) OXYGENASE FAMILY OXIDOREDUCTASE"/>
    <property type="match status" value="1"/>
</dbReference>
<dbReference type="InterPro" id="IPR005123">
    <property type="entry name" value="Oxoglu/Fe-dep_dioxygenase_dom"/>
</dbReference>
<gene>
    <name evidence="7" type="ORF">I3842_01G186700</name>
</gene>